<evidence type="ECO:0000313" key="7">
    <source>
        <dbReference type="EMBL" id="TSE09588.1"/>
    </source>
</evidence>
<evidence type="ECO:0000256" key="3">
    <source>
        <dbReference type="ARBA" id="ARBA00022989"/>
    </source>
</evidence>
<reference evidence="7 8" key="1">
    <citation type="submission" date="2019-07" db="EMBL/GenBank/DDBJ databases">
        <title>The draft genome sequence of Aquimarina algiphila M91.</title>
        <authorList>
            <person name="Meng X."/>
        </authorList>
    </citation>
    <scope>NUCLEOTIDE SEQUENCE [LARGE SCALE GENOMIC DNA]</scope>
    <source>
        <strain evidence="7 8">M91</strain>
    </source>
</reference>
<dbReference type="EMBL" id="VLNR01000012">
    <property type="protein sequence ID" value="TSE09588.1"/>
    <property type="molecule type" value="Genomic_DNA"/>
</dbReference>
<evidence type="ECO:0000259" key="6">
    <source>
        <dbReference type="Pfam" id="PF13675"/>
    </source>
</evidence>
<dbReference type="Pfam" id="PF13675">
    <property type="entry name" value="PilJ"/>
    <property type="match status" value="2"/>
</dbReference>
<organism evidence="7 8">
    <name type="scientific">Aquimarina algiphila</name>
    <dbReference type="NCBI Taxonomy" id="2047982"/>
    <lineage>
        <taxon>Bacteria</taxon>
        <taxon>Pseudomonadati</taxon>
        <taxon>Bacteroidota</taxon>
        <taxon>Flavobacteriia</taxon>
        <taxon>Flavobacteriales</taxon>
        <taxon>Flavobacteriaceae</taxon>
        <taxon>Aquimarina</taxon>
    </lineage>
</organism>
<name>A0A554VMR3_9FLAO</name>
<comment type="subcellular location">
    <subcellularLocation>
        <location evidence="1">Membrane</location>
        <topology evidence="1">Multi-pass membrane protein</topology>
    </subcellularLocation>
</comment>
<feature type="domain" description="NarX-like N-terminal" evidence="6">
    <location>
        <begin position="161"/>
        <end position="244"/>
    </location>
</feature>
<evidence type="ECO:0000313" key="8">
    <source>
        <dbReference type="Proteomes" id="UP000318833"/>
    </source>
</evidence>
<dbReference type="AlphaFoldDB" id="A0A554VMR3"/>
<evidence type="ECO:0000256" key="1">
    <source>
        <dbReference type="ARBA" id="ARBA00004141"/>
    </source>
</evidence>
<sequence length="283" mass="32234">MTLKYLLKKPKTLFISIFTILLITSNSFSQSQDYGSISYNKAINISGKQRMLSQKMSKAFLLISKGIDSEEIKKELNSSKFIFEKQLDILSKNAPSSAIKLSIKDVKKSWVKFKGVISSPPNYMNSEEVMKLNTSLLSKSHELVLSIETSSKYNNQFFKNKNQDLANTINVSGKQRMLSQRLCLYYTASLMFPDQKNEHKNVMNKIFDEFDSVIGDLLINSYNTTEIEEELGNVMATWEKFQANKKGFLNGTFSLEDVFNTTNSLTKSFNKITGVYEIISKSL</sequence>
<keyword evidence="5" id="KW-0732">Signal</keyword>
<dbReference type="InterPro" id="IPR029095">
    <property type="entry name" value="NarX-like_N"/>
</dbReference>
<dbReference type="GO" id="GO:0016020">
    <property type="term" value="C:membrane"/>
    <property type="evidence" value="ECO:0007669"/>
    <property type="project" value="UniProtKB-SubCell"/>
</dbReference>
<dbReference type="Proteomes" id="UP000318833">
    <property type="component" value="Unassembled WGS sequence"/>
</dbReference>
<evidence type="ECO:0000256" key="2">
    <source>
        <dbReference type="ARBA" id="ARBA00022692"/>
    </source>
</evidence>
<feature type="chain" id="PRO_5021923824" description="NarX-like N-terminal domain-containing protein" evidence="5">
    <location>
        <begin position="32"/>
        <end position="283"/>
    </location>
</feature>
<comment type="caution">
    <text evidence="7">The sequence shown here is derived from an EMBL/GenBank/DDBJ whole genome shotgun (WGS) entry which is preliminary data.</text>
</comment>
<keyword evidence="8" id="KW-1185">Reference proteome</keyword>
<feature type="signal peptide" evidence="5">
    <location>
        <begin position="1"/>
        <end position="31"/>
    </location>
</feature>
<evidence type="ECO:0000256" key="4">
    <source>
        <dbReference type="ARBA" id="ARBA00023136"/>
    </source>
</evidence>
<keyword evidence="3" id="KW-1133">Transmembrane helix</keyword>
<accession>A0A554VMR3</accession>
<proteinExistence type="predicted"/>
<evidence type="ECO:0000256" key="5">
    <source>
        <dbReference type="SAM" id="SignalP"/>
    </source>
</evidence>
<keyword evidence="4" id="KW-0472">Membrane</keyword>
<protein>
    <recommendedName>
        <fullName evidence="6">NarX-like N-terminal domain-containing protein</fullName>
    </recommendedName>
</protein>
<keyword evidence="2" id="KW-0812">Transmembrane</keyword>
<dbReference type="RefSeq" id="WP_143916062.1">
    <property type="nucleotide sequence ID" value="NZ_CANLFO010000009.1"/>
</dbReference>
<gene>
    <name evidence="7" type="ORF">FOF46_07715</name>
</gene>
<feature type="domain" description="NarX-like N-terminal" evidence="6">
    <location>
        <begin position="40"/>
        <end position="114"/>
    </location>
</feature>
<dbReference type="OrthoDB" id="952521at2"/>